<dbReference type="GO" id="GO:0009982">
    <property type="term" value="F:pseudouridine synthase activity"/>
    <property type="evidence" value="ECO:0007669"/>
    <property type="project" value="InterPro"/>
</dbReference>
<organism evidence="5 6">
    <name type="scientific">Deinococcus yavapaiensis KR-236</name>
    <dbReference type="NCBI Taxonomy" id="694435"/>
    <lineage>
        <taxon>Bacteria</taxon>
        <taxon>Thermotogati</taxon>
        <taxon>Deinococcota</taxon>
        <taxon>Deinococci</taxon>
        <taxon>Deinococcales</taxon>
        <taxon>Deinococcaceae</taxon>
        <taxon>Deinococcus</taxon>
    </lineage>
</organism>
<dbReference type="RefSeq" id="WP_110887295.1">
    <property type="nucleotide sequence ID" value="NZ_QJSX01000010.1"/>
</dbReference>
<reference evidence="5 6" key="1">
    <citation type="submission" date="2018-06" db="EMBL/GenBank/DDBJ databases">
        <title>Genomic Encyclopedia of Type Strains, Phase IV (KMG-IV): sequencing the most valuable type-strain genomes for metagenomic binning, comparative biology and taxonomic classification.</title>
        <authorList>
            <person name="Goeker M."/>
        </authorList>
    </citation>
    <scope>NUCLEOTIDE SEQUENCE [LARGE SCALE GENOMIC DNA]</scope>
    <source>
        <strain evidence="5 6">DSM 18048</strain>
    </source>
</reference>
<comment type="catalytic activity">
    <reaction evidence="2">
        <text>a uridine in RNA = a pseudouridine in RNA</text>
        <dbReference type="Rhea" id="RHEA:48348"/>
        <dbReference type="Rhea" id="RHEA-COMP:12068"/>
        <dbReference type="Rhea" id="RHEA-COMP:12069"/>
        <dbReference type="ChEBI" id="CHEBI:65314"/>
        <dbReference type="ChEBI" id="CHEBI:65315"/>
    </reaction>
</comment>
<comment type="function">
    <text evidence="2">Responsible for synthesis of pseudouridine from uracil.</text>
</comment>
<keyword evidence="6" id="KW-1185">Reference proteome</keyword>
<evidence type="ECO:0000313" key="5">
    <source>
        <dbReference type="EMBL" id="PYE53085.1"/>
    </source>
</evidence>
<dbReference type="EMBL" id="QJSX01000010">
    <property type="protein sequence ID" value="PYE53085.1"/>
    <property type="molecule type" value="Genomic_DNA"/>
</dbReference>
<dbReference type="InterPro" id="IPR006225">
    <property type="entry name" value="PsdUridine_synth_RluC/D"/>
</dbReference>
<dbReference type="Pfam" id="PF00849">
    <property type="entry name" value="PseudoU_synth_2"/>
    <property type="match status" value="1"/>
</dbReference>
<dbReference type="PANTHER" id="PTHR21600">
    <property type="entry name" value="MITOCHONDRIAL RNA PSEUDOURIDINE SYNTHASE"/>
    <property type="match status" value="1"/>
</dbReference>
<feature type="domain" description="Pseudouridine synthase RsuA/RluA-like" evidence="4">
    <location>
        <begin position="90"/>
        <end position="236"/>
    </location>
</feature>
<comment type="similarity">
    <text evidence="1 2">Belongs to the pseudouridine synthase RluA family.</text>
</comment>
<dbReference type="InterPro" id="IPR020103">
    <property type="entry name" value="PsdUridine_synth_cat_dom_sf"/>
</dbReference>
<dbReference type="AlphaFoldDB" id="A0A318SKI2"/>
<dbReference type="GO" id="GO:0003723">
    <property type="term" value="F:RNA binding"/>
    <property type="evidence" value="ECO:0007669"/>
    <property type="project" value="InterPro"/>
</dbReference>
<keyword evidence="2" id="KW-0413">Isomerase</keyword>
<proteinExistence type="inferred from homology"/>
<dbReference type="InterPro" id="IPR050188">
    <property type="entry name" value="RluA_PseudoU_synthase"/>
</dbReference>
<feature type="region of interest" description="Disordered" evidence="3">
    <location>
        <begin position="279"/>
        <end position="300"/>
    </location>
</feature>
<dbReference type="GO" id="GO:0000455">
    <property type="term" value="P:enzyme-directed rRNA pseudouridine synthesis"/>
    <property type="evidence" value="ECO:0007669"/>
    <property type="project" value="TreeGrafter"/>
</dbReference>
<evidence type="ECO:0000256" key="2">
    <source>
        <dbReference type="RuleBase" id="RU362028"/>
    </source>
</evidence>
<dbReference type="NCBIfam" id="TIGR00005">
    <property type="entry name" value="rluA_subfam"/>
    <property type="match status" value="1"/>
</dbReference>
<evidence type="ECO:0000259" key="4">
    <source>
        <dbReference type="Pfam" id="PF00849"/>
    </source>
</evidence>
<dbReference type="PROSITE" id="PS01129">
    <property type="entry name" value="PSI_RLU"/>
    <property type="match status" value="1"/>
</dbReference>
<gene>
    <name evidence="5" type="ORF">DES52_11068</name>
</gene>
<dbReference type="CDD" id="cd02869">
    <property type="entry name" value="PseudoU_synth_RluA_like"/>
    <property type="match status" value="1"/>
</dbReference>
<evidence type="ECO:0000256" key="1">
    <source>
        <dbReference type="ARBA" id="ARBA00010876"/>
    </source>
</evidence>
<comment type="caution">
    <text evidence="5">The sequence shown here is derived from an EMBL/GenBank/DDBJ whole genome shotgun (WGS) entry which is preliminary data.</text>
</comment>
<dbReference type="EC" id="5.4.99.-" evidence="2"/>
<dbReference type="Gene3D" id="3.30.2350.10">
    <property type="entry name" value="Pseudouridine synthase"/>
    <property type="match status" value="1"/>
</dbReference>
<dbReference type="GO" id="GO:0140098">
    <property type="term" value="F:catalytic activity, acting on RNA"/>
    <property type="evidence" value="ECO:0007669"/>
    <property type="project" value="UniProtKB-ARBA"/>
</dbReference>
<dbReference type="Proteomes" id="UP000248326">
    <property type="component" value="Unassembled WGS sequence"/>
</dbReference>
<dbReference type="OrthoDB" id="128480at2"/>
<evidence type="ECO:0000313" key="6">
    <source>
        <dbReference type="Proteomes" id="UP000248326"/>
    </source>
</evidence>
<evidence type="ECO:0000256" key="3">
    <source>
        <dbReference type="SAM" id="MobiDB-lite"/>
    </source>
</evidence>
<dbReference type="InterPro" id="IPR006224">
    <property type="entry name" value="PsdUridine_synth_RluA-like_CS"/>
</dbReference>
<dbReference type="SUPFAM" id="SSF55120">
    <property type="entry name" value="Pseudouridine synthase"/>
    <property type="match status" value="1"/>
</dbReference>
<dbReference type="PANTHER" id="PTHR21600:SF88">
    <property type="entry name" value="RNA PSEUDOURIDINE SYNTHASE 5"/>
    <property type="match status" value="1"/>
</dbReference>
<protein>
    <recommendedName>
        <fullName evidence="2">Pseudouridine synthase</fullName>
        <ecNumber evidence="2">5.4.99.-</ecNumber>
    </recommendedName>
</protein>
<sequence>MPFNDGFSYKEQLGASATGQTVVQYLSGRHRHSTRDEWTERTTRGEVLLDGAPAQGGERLRAGQVLVWNRPPWFEEDVPREYTVVYRDDDVLAVDKPSGLPTMHGGGFLRNTLLSVVRDSYPRAVALHRLGRATSGLVLFALNARAASMLAEDWRRHAIEKRYRALARGVATEESYDIRARIGRVAHPRLGSVYAAASHGKEARSDARVLERRSDATLFEVNIQTGRPHQIRIHLAFIGHPLVGDELYTHGGVPSAEHPALPGDAGYFLHAQTLTFKHPASGRRVTLSAPPPPPLQGERP</sequence>
<dbReference type="InterPro" id="IPR006145">
    <property type="entry name" value="PsdUridine_synth_RsuA/RluA"/>
</dbReference>
<feature type="compositionally biased region" description="Pro residues" evidence="3">
    <location>
        <begin position="289"/>
        <end position="300"/>
    </location>
</feature>
<accession>A0A318SKI2</accession>
<name>A0A318SKI2_9DEIO</name>